<dbReference type="RefSeq" id="WP_037234571.1">
    <property type="nucleotide sequence ID" value="NZ_JAEMUK010000015.1"/>
</dbReference>
<evidence type="ECO:0000256" key="7">
    <source>
        <dbReference type="ARBA" id="ARBA00022833"/>
    </source>
</evidence>
<keyword evidence="13" id="KW-1185">Reference proteome</keyword>
<dbReference type="Proteomes" id="UP000623250">
    <property type="component" value="Unassembled WGS sequence"/>
</dbReference>
<dbReference type="NCBIfam" id="NF045677">
    <property type="entry name" value="FeRespRegIrr"/>
    <property type="match status" value="1"/>
</dbReference>
<keyword evidence="8 11" id="KW-0805">Transcription regulation</keyword>
<evidence type="ECO:0000256" key="9">
    <source>
        <dbReference type="ARBA" id="ARBA00023125"/>
    </source>
</evidence>
<dbReference type="GO" id="GO:0000976">
    <property type="term" value="F:transcription cis-regulatory region binding"/>
    <property type="evidence" value="ECO:0007669"/>
    <property type="project" value="TreeGrafter"/>
</dbReference>
<evidence type="ECO:0000256" key="2">
    <source>
        <dbReference type="ARBA" id="ARBA00007957"/>
    </source>
</evidence>
<dbReference type="SUPFAM" id="SSF46785">
    <property type="entry name" value="Winged helix' DNA-binding domain"/>
    <property type="match status" value="1"/>
</dbReference>
<evidence type="ECO:0000256" key="8">
    <source>
        <dbReference type="ARBA" id="ARBA00023015"/>
    </source>
</evidence>
<dbReference type="PANTHER" id="PTHR33202">
    <property type="entry name" value="ZINC UPTAKE REGULATION PROTEIN"/>
    <property type="match status" value="1"/>
</dbReference>
<accession>A0A8I1KK32</accession>
<comment type="subunit">
    <text evidence="11">Homodimer.</text>
</comment>
<dbReference type="CDD" id="cd07153">
    <property type="entry name" value="Fur_like"/>
    <property type="match status" value="1"/>
</dbReference>
<evidence type="ECO:0000256" key="3">
    <source>
        <dbReference type="ARBA" id="ARBA00020910"/>
    </source>
</evidence>
<name>A0A8I1KK32_9HYPH</name>
<evidence type="ECO:0000313" key="13">
    <source>
        <dbReference type="Proteomes" id="UP000623250"/>
    </source>
</evidence>
<gene>
    <name evidence="11" type="primary">fur</name>
    <name evidence="12" type="ORF">JDN41_08410</name>
</gene>
<keyword evidence="9 11" id="KW-0238">DNA-binding</keyword>
<dbReference type="InterPro" id="IPR036388">
    <property type="entry name" value="WH-like_DNA-bd_sf"/>
</dbReference>
<dbReference type="Gene3D" id="1.10.10.10">
    <property type="entry name" value="Winged helix-like DNA-binding domain superfamily/Winged helix DNA-binding domain"/>
    <property type="match status" value="1"/>
</dbReference>
<keyword evidence="7 11" id="KW-0862">Zinc</keyword>
<dbReference type="Pfam" id="PF01475">
    <property type="entry name" value="FUR"/>
    <property type="match status" value="1"/>
</dbReference>
<keyword evidence="11" id="KW-0408">Iron</keyword>
<organism evidence="12 13">
    <name type="scientific">Rhodomicrobium udaipurense</name>
    <dbReference type="NCBI Taxonomy" id="1202716"/>
    <lineage>
        <taxon>Bacteria</taxon>
        <taxon>Pseudomonadati</taxon>
        <taxon>Pseudomonadota</taxon>
        <taxon>Alphaproteobacteria</taxon>
        <taxon>Hyphomicrobiales</taxon>
        <taxon>Hyphomicrobiaceae</taxon>
        <taxon>Rhodomicrobium</taxon>
    </lineage>
</organism>
<keyword evidence="4 11" id="KW-0963">Cytoplasm</keyword>
<keyword evidence="6 11" id="KW-0479">Metal-binding</keyword>
<keyword evidence="10 11" id="KW-0804">Transcription</keyword>
<reference evidence="12 13" key="1">
    <citation type="submission" date="2020-12" db="EMBL/GenBank/DDBJ databases">
        <title>Revised draft genomes of Rhodomicrobium vannielii ATCC 17100 and Rhodomicrobium udaipurense JA643.</title>
        <authorList>
            <person name="Conners E.M."/>
            <person name="Davenport E.J."/>
            <person name="Bose A."/>
        </authorList>
    </citation>
    <scope>NUCLEOTIDE SEQUENCE [LARGE SCALE GENOMIC DNA]</scope>
    <source>
        <strain evidence="12 13">JA643</strain>
    </source>
</reference>
<dbReference type="NCBIfam" id="NF045678">
    <property type="entry name" value="TransRegIrrA"/>
    <property type="match status" value="1"/>
</dbReference>
<dbReference type="FunFam" id="1.10.10.10:FF:000007">
    <property type="entry name" value="Ferric uptake regulation protein"/>
    <property type="match status" value="1"/>
</dbReference>
<evidence type="ECO:0000256" key="5">
    <source>
        <dbReference type="ARBA" id="ARBA00022491"/>
    </source>
</evidence>
<proteinExistence type="inferred from homology"/>
<comment type="similarity">
    <text evidence="2 11">Belongs to the Fur family.</text>
</comment>
<dbReference type="InterPro" id="IPR002481">
    <property type="entry name" value="FUR"/>
</dbReference>
<dbReference type="GO" id="GO:0045892">
    <property type="term" value="P:negative regulation of DNA-templated transcription"/>
    <property type="evidence" value="ECO:0007669"/>
    <property type="project" value="TreeGrafter"/>
</dbReference>
<dbReference type="GO" id="GO:1900376">
    <property type="term" value="P:regulation of secondary metabolite biosynthetic process"/>
    <property type="evidence" value="ECO:0007669"/>
    <property type="project" value="TreeGrafter"/>
</dbReference>
<evidence type="ECO:0000313" key="12">
    <source>
        <dbReference type="EMBL" id="MBJ7543579.1"/>
    </source>
</evidence>
<evidence type="ECO:0000256" key="10">
    <source>
        <dbReference type="ARBA" id="ARBA00023163"/>
    </source>
</evidence>
<keyword evidence="5 11" id="KW-0678">Repressor</keyword>
<dbReference type="InterPro" id="IPR036390">
    <property type="entry name" value="WH_DNA-bd_sf"/>
</dbReference>
<evidence type="ECO:0000256" key="11">
    <source>
        <dbReference type="RuleBase" id="RU364037"/>
    </source>
</evidence>
<dbReference type="GO" id="GO:0005737">
    <property type="term" value="C:cytoplasm"/>
    <property type="evidence" value="ECO:0007669"/>
    <property type="project" value="UniProtKB-SubCell"/>
</dbReference>
<dbReference type="AlphaFoldDB" id="A0A8I1KK32"/>
<dbReference type="PANTHER" id="PTHR33202:SF7">
    <property type="entry name" value="FERRIC UPTAKE REGULATION PROTEIN"/>
    <property type="match status" value="1"/>
</dbReference>
<evidence type="ECO:0000256" key="4">
    <source>
        <dbReference type="ARBA" id="ARBA00022490"/>
    </source>
</evidence>
<dbReference type="EMBL" id="JAEMUK010000015">
    <property type="protein sequence ID" value="MBJ7543579.1"/>
    <property type="molecule type" value="Genomic_DNA"/>
</dbReference>
<comment type="caution">
    <text evidence="12">The sequence shown here is derived from an EMBL/GenBank/DDBJ whole genome shotgun (WGS) entry which is preliminary data.</text>
</comment>
<dbReference type="GO" id="GO:0008270">
    <property type="term" value="F:zinc ion binding"/>
    <property type="evidence" value="ECO:0007669"/>
    <property type="project" value="TreeGrafter"/>
</dbReference>
<evidence type="ECO:0000256" key="6">
    <source>
        <dbReference type="ARBA" id="ARBA00022723"/>
    </source>
</evidence>
<protein>
    <recommendedName>
        <fullName evidence="3 11">Ferric uptake regulation protein</fullName>
    </recommendedName>
</protein>
<evidence type="ECO:0000256" key="1">
    <source>
        <dbReference type="ARBA" id="ARBA00004496"/>
    </source>
</evidence>
<sequence length="142" mass="16098">MPDNIPELPIERLRLTGLRPTRQRVALAELLFGRDDWHFTAEEIHAQAVKRGVPVSLATVYNTLHQFVEAGILREVAIESSKTYFDTKINDHFHFFFEKNGSLVDIDTADIKVENLPKPPPGTEIARIDVLVRLEPSRKKGG</sequence>
<comment type="subcellular location">
    <subcellularLocation>
        <location evidence="1 11">Cytoplasm</location>
    </subcellularLocation>
</comment>
<dbReference type="GO" id="GO:0003700">
    <property type="term" value="F:DNA-binding transcription factor activity"/>
    <property type="evidence" value="ECO:0007669"/>
    <property type="project" value="UniProtKB-UniRule"/>
</dbReference>